<evidence type="ECO:0000313" key="2">
    <source>
        <dbReference type="Proteomes" id="UP001627154"/>
    </source>
</evidence>
<gene>
    <name evidence="1" type="ORF">TKK_007725</name>
</gene>
<name>A0ABD2WZU8_9HYME</name>
<accession>A0ABD2WZU8</accession>
<sequence length="89" mass="9445">MTVSSATNAAKRIKSYAILLHKYKLIPDNIECQHDFGTSVPSRGAVRGPSTCGHDSNIVAASTSCHQSASMNVRAPITTTAWCHTAVTT</sequence>
<keyword evidence="2" id="KW-1185">Reference proteome</keyword>
<reference evidence="1 2" key="1">
    <citation type="journal article" date="2024" name="bioRxiv">
        <title>A reference genome for Trichogramma kaykai: A tiny desert-dwelling parasitoid wasp with competing sex-ratio distorters.</title>
        <authorList>
            <person name="Culotta J."/>
            <person name="Lindsey A.R."/>
        </authorList>
    </citation>
    <scope>NUCLEOTIDE SEQUENCE [LARGE SCALE GENOMIC DNA]</scope>
    <source>
        <strain evidence="1 2">KSX58</strain>
    </source>
</reference>
<dbReference type="Proteomes" id="UP001627154">
    <property type="component" value="Unassembled WGS sequence"/>
</dbReference>
<protein>
    <submittedName>
        <fullName evidence="1">Uncharacterized protein</fullName>
    </submittedName>
</protein>
<evidence type="ECO:0000313" key="1">
    <source>
        <dbReference type="EMBL" id="KAL3398588.1"/>
    </source>
</evidence>
<comment type="caution">
    <text evidence="1">The sequence shown here is derived from an EMBL/GenBank/DDBJ whole genome shotgun (WGS) entry which is preliminary data.</text>
</comment>
<dbReference type="AlphaFoldDB" id="A0ABD2WZU8"/>
<organism evidence="1 2">
    <name type="scientific">Trichogramma kaykai</name>
    <dbReference type="NCBI Taxonomy" id="54128"/>
    <lineage>
        <taxon>Eukaryota</taxon>
        <taxon>Metazoa</taxon>
        <taxon>Ecdysozoa</taxon>
        <taxon>Arthropoda</taxon>
        <taxon>Hexapoda</taxon>
        <taxon>Insecta</taxon>
        <taxon>Pterygota</taxon>
        <taxon>Neoptera</taxon>
        <taxon>Endopterygota</taxon>
        <taxon>Hymenoptera</taxon>
        <taxon>Apocrita</taxon>
        <taxon>Proctotrupomorpha</taxon>
        <taxon>Chalcidoidea</taxon>
        <taxon>Trichogrammatidae</taxon>
        <taxon>Trichogramma</taxon>
    </lineage>
</organism>
<dbReference type="EMBL" id="JBJJXI010000059">
    <property type="protein sequence ID" value="KAL3398588.1"/>
    <property type="molecule type" value="Genomic_DNA"/>
</dbReference>
<proteinExistence type="predicted"/>